<protein>
    <recommendedName>
        <fullName evidence="7">UPF0056 membrane protein</fullName>
    </recommendedName>
</protein>
<dbReference type="InterPro" id="IPR002771">
    <property type="entry name" value="Multi_antbiot-R_MarC"/>
</dbReference>
<dbReference type="GO" id="GO:0005886">
    <property type="term" value="C:plasma membrane"/>
    <property type="evidence" value="ECO:0007669"/>
    <property type="project" value="UniProtKB-SubCell"/>
</dbReference>
<feature type="transmembrane region" description="Helical" evidence="7">
    <location>
        <begin position="186"/>
        <end position="207"/>
    </location>
</feature>
<accession>A0A2U0I0L1</accession>
<comment type="subcellular location">
    <subcellularLocation>
        <location evidence="1 7">Cell membrane</location>
        <topology evidence="1 7">Multi-pass membrane protein</topology>
    </subcellularLocation>
</comment>
<dbReference type="AlphaFoldDB" id="A0A2U0I0L1"/>
<sequence>MDSLAVYIGFAITVFTGFFAIINPIANLPVYMSLVETANEEEKKEAKRRAVTVAFFIVLSFIILGKIIFSLFGLTIPAFKIAGGILIFLAGIDMVRSKDSNEDIEDKKRKRFDPNVAISPLATPLMAGPGSIVTAMTFVSGRGWIEMGIVILMFGVICLLHFIIFRMSGLIVRKLGENVIGVIGRIMGLIITVIGTDMIINGIQLAFNIYSD</sequence>
<dbReference type="Proteomes" id="UP000245962">
    <property type="component" value="Unassembled WGS sequence"/>
</dbReference>
<evidence type="ECO:0000256" key="6">
    <source>
        <dbReference type="ARBA" id="ARBA00023136"/>
    </source>
</evidence>
<evidence type="ECO:0000256" key="7">
    <source>
        <dbReference type="RuleBase" id="RU362048"/>
    </source>
</evidence>
<evidence type="ECO:0000256" key="4">
    <source>
        <dbReference type="ARBA" id="ARBA00022692"/>
    </source>
</evidence>
<evidence type="ECO:0000256" key="3">
    <source>
        <dbReference type="ARBA" id="ARBA00022475"/>
    </source>
</evidence>
<organism evidence="8 9">
    <name type="scientific">Marixanthomonas spongiae</name>
    <dbReference type="NCBI Taxonomy" id="2174845"/>
    <lineage>
        <taxon>Bacteria</taxon>
        <taxon>Pseudomonadati</taxon>
        <taxon>Bacteroidota</taxon>
        <taxon>Flavobacteriia</taxon>
        <taxon>Flavobacteriales</taxon>
        <taxon>Flavobacteriaceae</taxon>
        <taxon>Marixanthomonas</taxon>
    </lineage>
</organism>
<feature type="transmembrane region" description="Helical" evidence="7">
    <location>
        <begin position="51"/>
        <end position="72"/>
    </location>
</feature>
<dbReference type="Pfam" id="PF01914">
    <property type="entry name" value="MarC"/>
    <property type="match status" value="1"/>
</dbReference>
<reference evidence="8 9" key="1">
    <citation type="submission" date="2018-04" db="EMBL/GenBank/DDBJ databases">
        <title>Marixanthomonas spongiae HN-E44 sp. nov., isolated from a marine sponge.</title>
        <authorList>
            <person name="Luo L."/>
            <person name="Zhuang L."/>
        </authorList>
    </citation>
    <scope>NUCLEOTIDE SEQUENCE [LARGE SCALE GENOMIC DNA]</scope>
    <source>
        <strain evidence="8 9">HN-E44</strain>
    </source>
</reference>
<evidence type="ECO:0000313" key="9">
    <source>
        <dbReference type="Proteomes" id="UP000245962"/>
    </source>
</evidence>
<gene>
    <name evidence="8" type="ORF">DDV96_08940</name>
</gene>
<dbReference type="PANTHER" id="PTHR33508:SF1">
    <property type="entry name" value="UPF0056 MEMBRANE PROTEIN YHCE"/>
    <property type="match status" value="1"/>
</dbReference>
<dbReference type="NCBIfam" id="TIGR00427">
    <property type="entry name" value="NAAT family transporter"/>
    <property type="match status" value="1"/>
</dbReference>
<evidence type="ECO:0000256" key="1">
    <source>
        <dbReference type="ARBA" id="ARBA00004651"/>
    </source>
</evidence>
<evidence type="ECO:0000256" key="2">
    <source>
        <dbReference type="ARBA" id="ARBA00009784"/>
    </source>
</evidence>
<comment type="similarity">
    <text evidence="2 7">Belongs to the UPF0056 (MarC) family.</text>
</comment>
<keyword evidence="5 7" id="KW-1133">Transmembrane helix</keyword>
<feature type="transmembrane region" description="Helical" evidence="7">
    <location>
        <begin position="116"/>
        <end position="138"/>
    </location>
</feature>
<proteinExistence type="inferred from homology"/>
<keyword evidence="9" id="KW-1185">Reference proteome</keyword>
<keyword evidence="4 7" id="KW-0812">Transmembrane</keyword>
<comment type="caution">
    <text evidence="8">The sequence shown here is derived from an EMBL/GenBank/DDBJ whole genome shotgun (WGS) entry which is preliminary data.</text>
</comment>
<dbReference type="OrthoDB" id="21094at2"/>
<evidence type="ECO:0000256" key="5">
    <source>
        <dbReference type="ARBA" id="ARBA00022989"/>
    </source>
</evidence>
<dbReference type="PANTHER" id="PTHR33508">
    <property type="entry name" value="UPF0056 MEMBRANE PROTEIN YHCE"/>
    <property type="match status" value="1"/>
</dbReference>
<evidence type="ECO:0000313" key="8">
    <source>
        <dbReference type="EMBL" id="PVW14641.1"/>
    </source>
</evidence>
<name>A0A2U0I0L1_9FLAO</name>
<feature type="transmembrane region" description="Helical" evidence="7">
    <location>
        <begin position="6"/>
        <end position="30"/>
    </location>
</feature>
<dbReference type="EMBL" id="QEHR01000005">
    <property type="protein sequence ID" value="PVW14641.1"/>
    <property type="molecule type" value="Genomic_DNA"/>
</dbReference>
<feature type="transmembrane region" description="Helical" evidence="7">
    <location>
        <begin position="144"/>
        <end position="165"/>
    </location>
</feature>
<dbReference type="RefSeq" id="WP_116694411.1">
    <property type="nucleotide sequence ID" value="NZ_QEHR01000005.1"/>
</dbReference>
<feature type="transmembrane region" description="Helical" evidence="7">
    <location>
        <begin position="78"/>
        <end position="95"/>
    </location>
</feature>
<keyword evidence="6 7" id="KW-0472">Membrane</keyword>
<keyword evidence="3" id="KW-1003">Cell membrane</keyword>